<evidence type="ECO:0000256" key="8">
    <source>
        <dbReference type="ARBA" id="ARBA00023163"/>
    </source>
</evidence>
<keyword evidence="8" id="KW-0804">Transcription</keyword>
<organism evidence="15 17">
    <name type="scientific">Gibberella zeae</name>
    <name type="common">Wheat head blight fungus</name>
    <name type="synonym">Fusarium graminearum</name>
    <dbReference type="NCBI Taxonomy" id="5518"/>
    <lineage>
        <taxon>Eukaryota</taxon>
        <taxon>Fungi</taxon>
        <taxon>Dikarya</taxon>
        <taxon>Ascomycota</taxon>
        <taxon>Pezizomycotina</taxon>
        <taxon>Sordariomycetes</taxon>
        <taxon>Hypocreomycetidae</taxon>
        <taxon>Hypocreales</taxon>
        <taxon>Nectriaceae</taxon>
        <taxon>Fusarium</taxon>
    </lineage>
</organism>
<feature type="domain" description="Zn(2)-C6 fungal-type" evidence="13">
    <location>
        <begin position="19"/>
        <end position="56"/>
    </location>
</feature>
<dbReference type="GO" id="GO:0016020">
    <property type="term" value="C:membrane"/>
    <property type="evidence" value="ECO:0007669"/>
    <property type="project" value="UniProtKB-SubCell"/>
</dbReference>
<accession>A0A4U9ER92</accession>
<reference evidence="15" key="2">
    <citation type="submission" date="2021-03" db="EMBL/GenBank/DDBJ databases">
        <authorList>
            <person name="Alouane T."/>
            <person name="Langin T."/>
            <person name="Bonhomme L."/>
        </authorList>
    </citation>
    <scope>NUCLEOTIDE SEQUENCE</scope>
    <source>
        <strain evidence="15">MDC_Fg202</strain>
    </source>
</reference>
<dbReference type="Pfam" id="PF05241">
    <property type="entry name" value="EBP"/>
    <property type="match status" value="1"/>
</dbReference>
<comment type="subcellular location">
    <subcellularLocation>
        <location evidence="2">Membrane</location>
        <topology evidence="2">Multi-pass membrane protein</topology>
    </subcellularLocation>
    <subcellularLocation>
        <location evidence="1">Nucleus</location>
    </subcellularLocation>
</comment>
<evidence type="ECO:0000256" key="9">
    <source>
        <dbReference type="ARBA" id="ARBA00023242"/>
    </source>
</evidence>
<proteinExistence type="predicted"/>
<reference evidence="16" key="1">
    <citation type="submission" date="2019-04" db="EMBL/GenBank/DDBJ databases">
        <authorList>
            <person name="Melise S."/>
            <person name="Noan J."/>
            <person name="Okalmin O."/>
        </authorList>
    </citation>
    <scope>NUCLEOTIDE SEQUENCE</scope>
    <source>
        <strain evidence="16">FN9</strain>
    </source>
</reference>
<dbReference type="CDD" id="cd00067">
    <property type="entry name" value="GAL4"/>
    <property type="match status" value="1"/>
</dbReference>
<evidence type="ECO:0000256" key="4">
    <source>
        <dbReference type="ARBA" id="ARBA00022989"/>
    </source>
</evidence>
<evidence type="ECO:0000256" key="10">
    <source>
        <dbReference type="PROSITE-ProRule" id="PRU01087"/>
    </source>
</evidence>
<evidence type="ECO:0000256" key="3">
    <source>
        <dbReference type="ARBA" id="ARBA00022692"/>
    </source>
</evidence>
<dbReference type="PANTHER" id="PTHR31845:SF10">
    <property type="entry name" value="ZN(II)2CYS6 TRANSCRIPTION FACTOR (EUROFUNG)"/>
    <property type="match status" value="1"/>
</dbReference>
<evidence type="ECO:0000256" key="6">
    <source>
        <dbReference type="ARBA" id="ARBA00023125"/>
    </source>
</evidence>
<evidence type="ECO:0000256" key="7">
    <source>
        <dbReference type="ARBA" id="ARBA00023136"/>
    </source>
</evidence>
<feature type="region of interest" description="Disordered" evidence="11">
    <location>
        <begin position="90"/>
        <end position="116"/>
    </location>
</feature>
<feature type="transmembrane region" description="Helical" evidence="12">
    <location>
        <begin position="475"/>
        <end position="499"/>
    </location>
</feature>
<dbReference type="EMBL" id="CAAKMV010000022">
    <property type="protein sequence ID" value="VIO52344.1"/>
    <property type="molecule type" value="Genomic_DNA"/>
</dbReference>
<feature type="transmembrane region" description="Helical" evidence="12">
    <location>
        <begin position="710"/>
        <end position="729"/>
    </location>
</feature>
<feature type="transmembrane region" description="Helical" evidence="12">
    <location>
        <begin position="741"/>
        <end position="762"/>
    </location>
</feature>
<feature type="domain" description="EXPERA" evidence="14">
    <location>
        <begin position="643"/>
        <end position="793"/>
    </location>
</feature>
<evidence type="ECO:0000313" key="17">
    <source>
        <dbReference type="Proteomes" id="UP000746612"/>
    </source>
</evidence>
<evidence type="ECO:0000256" key="1">
    <source>
        <dbReference type="ARBA" id="ARBA00004123"/>
    </source>
</evidence>
<protein>
    <recommendedName>
        <fullName evidence="18">Zn(2)-C6 fungal-type domain-containing protein</fullName>
    </recommendedName>
</protein>
<dbReference type="EMBL" id="CAJPIJ010000129">
    <property type="protein sequence ID" value="CAG1983414.1"/>
    <property type="molecule type" value="Genomic_DNA"/>
</dbReference>
<keyword evidence="3 10" id="KW-0812">Transmembrane</keyword>
<name>A0A4U9ER92_GIBZA</name>
<dbReference type="Proteomes" id="UP000746612">
    <property type="component" value="Unassembled WGS sequence"/>
</dbReference>
<gene>
    <name evidence="16" type="ORF">FUG_LOCUS18769</name>
    <name evidence="15" type="ORF">MDCFG202_LOCUS232373</name>
</gene>
<dbReference type="InterPro" id="IPR033118">
    <property type="entry name" value="EXPERA"/>
</dbReference>
<evidence type="ECO:0000313" key="15">
    <source>
        <dbReference type="EMBL" id="CAG1983414.1"/>
    </source>
</evidence>
<dbReference type="GO" id="GO:0000976">
    <property type="term" value="F:transcription cis-regulatory region binding"/>
    <property type="evidence" value="ECO:0007669"/>
    <property type="project" value="TreeGrafter"/>
</dbReference>
<dbReference type="PROSITE" id="PS50048">
    <property type="entry name" value="ZN2_CY6_FUNGAL_2"/>
    <property type="match status" value="1"/>
</dbReference>
<keyword evidence="9" id="KW-0539">Nucleus</keyword>
<dbReference type="GO" id="GO:0008270">
    <property type="term" value="F:zinc ion binding"/>
    <property type="evidence" value="ECO:0007669"/>
    <property type="project" value="InterPro"/>
</dbReference>
<dbReference type="InterPro" id="IPR051089">
    <property type="entry name" value="prtT"/>
</dbReference>
<dbReference type="GO" id="GO:0000981">
    <property type="term" value="F:DNA-binding transcription factor activity, RNA polymerase II-specific"/>
    <property type="evidence" value="ECO:0007669"/>
    <property type="project" value="InterPro"/>
</dbReference>
<evidence type="ECO:0000256" key="5">
    <source>
        <dbReference type="ARBA" id="ARBA00023015"/>
    </source>
</evidence>
<keyword evidence="6" id="KW-0238">DNA-binding</keyword>
<evidence type="ECO:0000259" key="14">
    <source>
        <dbReference type="PROSITE" id="PS51751"/>
    </source>
</evidence>
<evidence type="ECO:0000256" key="2">
    <source>
        <dbReference type="ARBA" id="ARBA00004141"/>
    </source>
</evidence>
<evidence type="ECO:0000256" key="11">
    <source>
        <dbReference type="SAM" id="MobiDB-lite"/>
    </source>
</evidence>
<dbReference type="Gene3D" id="4.10.240.10">
    <property type="entry name" value="Zn(2)-C6 fungal-type DNA-binding domain"/>
    <property type="match status" value="1"/>
</dbReference>
<evidence type="ECO:0008006" key="18">
    <source>
        <dbReference type="Google" id="ProtNLM"/>
    </source>
</evidence>
<keyword evidence="4 10" id="KW-1133">Transmembrane helix</keyword>
<dbReference type="InterPro" id="IPR036864">
    <property type="entry name" value="Zn2-C6_fun-type_DNA-bd_sf"/>
</dbReference>
<evidence type="ECO:0000313" key="16">
    <source>
        <dbReference type="EMBL" id="VIO52344.1"/>
    </source>
</evidence>
<dbReference type="InterPro" id="IPR001138">
    <property type="entry name" value="Zn2Cys6_DnaBD"/>
</dbReference>
<feature type="transmembrane region" description="Helical" evidence="12">
    <location>
        <begin position="645"/>
        <end position="664"/>
    </location>
</feature>
<dbReference type="SUPFAM" id="SSF57701">
    <property type="entry name" value="Zn2/Cys6 DNA-binding domain"/>
    <property type="match status" value="1"/>
</dbReference>
<evidence type="ECO:0000256" key="12">
    <source>
        <dbReference type="SAM" id="Phobius"/>
    </source>
</evidence>
<keyword evidence="5" id="KW-0805">Transcription regulation</keyword>
<evidence type="ECO:0000259" key="13">
    <source>
        <dbReference type="PROSITE" id="PS50048"/>
    </source>
</evidence>
<dbReference type="GO" id="GO:0005634">
    <property type="term" value="C:nucleus"/>
    <property type="evidence" value="ECO:0007669"/>
    <property type="project" value="UniProtKB-SubCell"/>
</dbReference>
<dbReference type="PANTHER" id="PTHR31845">
    <property type="entry name" value="FINGER DOMAIN PROTEIN, PUTATIVE-RELATED"/>
    <property type="match status" value="1"/>
</dbReference>
<keyword evidence="7 10" id="KW-0472">Membrane</keyword>
<dbReference type="PROSITE" id="PS51751">
    <property type="entry name" value="EXPERA"/>
    <property type="match status" value="1"/>
</dbReference>
<dbReference type="AlphaFoldDB" id="A0A4U9ER92"/>
<feature type="compositionally biased region" description="Polar residues" evidence="11">
    <location>
        <begin position="90"/>
        <end position="110"/>
    </location>
</feature>
<feature type="transmembrane region" description="Helical" evidence="12">
    <location>
        <begin position="782"/>
        <end position="801"/>
    </location>
</feature>
<sequence length="813" mass="91952">MDECSDAHVRSQDQHKTRACMNCARLKMKCQWPSSGSGRPEKSCTRCLRMKLDCQVPEVTQRRKRGKSTRVAQLEKKIDGIVSLLAANQRQNLSPLTPESPKEQTQPQPRSMSSLSVSPVSLDMVPHGPDIPPNLTPSVELFPGFRISHQQASERLALYTRDYVPHFPFVPLPGAITSQELYIESSLLFWTILAVVSPLEDKVQMEFKAWFRKYLAEHVIVRQEKSVDILQAILVYLGWNDFHFYGELQVTNIVQMAIGLVIDLRLDKFAGSFLGGPKTLLGDAWTTMGKACLKGKVYQTSADKRAVLGVYHITKLLSSNFRKSTLVNWSTHLSQCCDSLVASNEFESDTYLVSLVRMQHMADRGFSIVPAIDHLDPTPTTFNAVTAMALDNVHREIDKYYEAQPDAVKQTPGFKAHYDSLIVRLYEPILTMKPAGFLTTDAPLNEPFIRAEYIWKCLEAVRSAIEHHTTVPASIYSILPCTVICVLAFVTVTASRLIFAETSSDWDVKAARLRLQFQNVLQKLSDQFAQADQEAARLNRRRRVMEDGSSVFLKSSFKVRWIRQWYLSKIPQDEQREIEQAQAALEPSTVLQSNPNWAADFQFDDEFWADLMAGYDVESLERSLNSVAATFHINLTMAQKPLRDWVYLVMIIPQLIGMIVLDFTEFYPESLYVSPKAPLHFLTIIRDTYLSLSGDPFYGPAFSGEWLRSMYYIELFVQFPLAAYVVWNMASKKPTSGPTELAGLAFGCLTAMGSVACVAELLAMGPEMVNDQQKLTLAWGTYFPYAFIPGVMAVDMYMRLLRRVSNDTKSKTQ</sequence>